<keyword evidence="1" id="KW-0472">Membrane</keyword>
<dbReference type="AlphaFoldDB" id="A0A934N7W0"/>
<gene>
    <name evidence="3" type="ORF">JF922_02495</name>
</gene>
<proteinExistence type="predicted"/>
<feature type="domain" description="Putative Flp pilus-assembly TadG-like N-terminal" evidence="2">
    <location>
        <begin position="11"/>
        <end position="57"/>
    </location>
</feature>
<reference evidence="3" key="1">
    <citation type="submission" date="2020-10" db="EMBL/GenBank/DDBJ databases">
        <title>Ca. Dormibacterota MAGs.</title>
        <authorList>
            <person name="Montgomery K."/>
        </authorList>
    </citation>
    <scope>NUCLEOTIDE SEQUENCE [LARGE SCALE GENOMIC DNA]</scope>
    <source>
        <strain evidence="3">SC8812_S17_10</strain>
    </source>
</reference>
<protein>
    <recommendedName>
        <fullName evidence="2">Putative Flp pilus-assembly TadG-like N-terminal domain-containing protein</fullName>
    </recommendedName>
</protein>
<evidence type="ECO:0000259" key="2">
    <source>
        <dbReference type="Pfam" id="PF13400"/>
    </source>
</evidence>
<feature type="transmembrane region" description="Helical" evidence="1">
    <location>
        <begin position="12"/>
        <end position="32"/>
    </location>
</feature>
<dbReference type="Proteomes" id="UP000612893">
    <property type="component" value="Unassembled WGS sequence"/>
</dbReference>
<organism evidence="3 4">
    <name type="scientific">Candidatus Nephthysia bennettiae</name>
    <dbReference type="NCBI Taxonomy" id="3127016"/>
    <lineage>
        <taxon>Bacteria</taxon>
        <taxon>Bacillati</taxon>
        <taxon>Candidatus Dormiibacterota</taxon>
        <taxon>Candidatus Dormibacteria</taxon>
        <taxon>Candidatus Dormibacterales</taxon>
        <taxon>Candidatus Dormibacteraceae</taxon>
        <taxon>Candidatus Nephthysia</taxon>
    </lineage>
</organism>
<sequence length="408" mass="40897">MDRRHKARQRGQAIPLIGLMLVILIGMAGLVVDGGQLTMQYRASQNAADAAALTAANHVTNGYTETQATTLATTVAQRNQIPSADLSIAYYDSSGAQTATASSVASVTATVTHSFSTLFLPIVGINSGRVSTTATVSVTQGSASCVFCVMSSSASPALDLSGNGSLSVSGGNVQVNSSATGDIAVSSNANLAVTSGNVYVVGTATGTSHISPTPIHGTIASDPLSSVAVPSVATAGTGSTTLNPGVFSSLSITGNQSVTMNPGTYVFKGGITVAGNGTLTGHGVTIYLACSNYPTACPSGQSGASMSVTGNGVVDLSAPSYGTYQGLTVFSDRNNTSTIDFGGNGSTRFVGTSYQLAGTLNLHGNGSNSSLNARIIANKVTISGNSTVSDTYTQSANYVVPNVLTLSN</sequence>
<dbReference type="Pfam" id="PF13400">
    <property type="entry name" value="Tad"/>
    <property type="match status" value="1"/>
</dbReference>
<dbReference type="RefSeq" id="WP_338198785.1">
    <property type="nucleotide sequence ID" value="NZ_JAEKNR010000030.1"/>
</dbReference>
<evidence type="ECO:0000313" key="3">
    <source>
        <dbReference type="EMBL" id="MBJ7596944.1"/>
    </source>
</evidence>
<keyword evidence="4" id="KW-1185">Reference proteome</keyword>
<dbReference type="InterPro" id="IPR028087">
    <property type="entry name" value="Tad_N"/>
</dbReference>
<dbReference type="EMBL" id="JAEKNR010000030">
    <property type="protein sequence ID" value="MBJ7596944.1"/>
    <property type="molecule type" value="Genomic_DNA"/>
</dbReference>
<accession>A0A934N7W0</accession>
<evidence type="ECO:0000256" key="1">
    <source>
        <dbReference type="SAM" id="Phobius"/>
    </source>
</evidence>
<keyword evidence="1" id="KW-1133">Transmembrane helix</keyword>
<keyword evidence="1" id="KW-0812">Transmembrane</keyword>
<comment type="caution">
    <text evidence="3">The sequence shown here is derived from an EMBL/GenBank/DDBJ whole genome shotgun (WGS) entry which is preliminary data.</text>
</comment>
<evidence type="ECO:0000313" key="4">
    <source>
        <dbReference type="Proteomes" id="UP000612893"/>
    </source>
</evidence>
<name>A0A934N7W0_9BACT</name>